<feature type="region of interest" description="Disordered" evidence="9">
    <location>
        <begin position="1"/>
        <end position="32"/>
    </location>
</feature>
<dbReference type="SMART" id="SM00490">
    <property type="entry name" value="HELICc"/>
    <property type="match status" value="1"/>
</dbReference>
<comment type="catalytic activity">
    <reaction evidence="6">
        <text>ATP + H2O = ADP + phosphate + H(+)</text>
        <dbReference type="Rhea" id="RHEA:13065"/>
        <dbReference type="ChEBI" id="CHEBI:15377"/>
        <dbReference type="ChEBI" id="CHEBI:15378"/>
        <dbReference type="ChEBI" id="CHEBI:30616"/>
        <dbReference type="ChEBI" id="CHEBI:43474"/>
        <dbReference type="ChEBI" id="CHEBI:456216"/>
        <dbReference type="EC" id="3.6.4.13"/>
    </reaction>
</comment>
<feature type="compositionally biased region" description="Basic and acidic residues" evidence="9">
    <location>
        <begin position="19"/>
        <end position="30"/>
    </location>
</feature>
<evidence type="ECO:0000256" key="5">
    <source>
        <dbReference type="ARBA" id="ARBA00022840"/>
    </source>
</evidence>
<dbReference type="GO" id="GO:0003676">
    <property type="term" value="F:nucleic acid binding"/>
    <property type="evidence" value="ECO:0007669"/>
    <property type="project" value="InterPro"/>
</dbReference>
<dbReference type="OrthoDB" id="196131at2759"/>
<evidence type="ECO:0000256" key="3">
    <source>
        <dbReference type="ARBA" id="ARBA00022801"/>
    </source>
</evidence>
<dbReference type="SUPFAM" id="SSF52540">
    <property type="entry name" value="P-loop containing nucleoside triphosphate hydrolases"/>
    <property type="match status" value="1"/>
</dbReference>
<evidence type="ECO:0000256" key="7">
    <source>
        <dbReference type="PROSITE-ProRule" id="PRU00552"/>
    </source>
</evidence>
<evidence type="ECO:0000313" key="14">
    <source>
        <dbReference type="Proteomes" id="UP000033647"/>
    </source>
</evidence>
<sequence length="544" mass="60099">MSDAASQAGSANGTTQEQQNRDEHVARAKEAGWTNTAFSGTDQYFGDAARYEWRDEYGDVAPRVPELETILFGQDITAREGDHMENMIIPVTMEGPTRIKPINSFEDAGMHPVILENIKLAGYERPTPIQCYAIPAALMGHDVIAISQTGSGKTLAYLIPVLSPLMGKGKKLRGPRPDLSLGYNPRNAVRAEPLVIIVVPTRELAIQIFDDCRRLCYRSMLRPCVAYGGYPMKSQIEDLGKGCDILIATPGRLVALMGKPEVLTMSRVKYTIIDEADEMLDNDWDEEMKIIMTGGDSNEDADHIYMMFSATFNKAARSIAKEYMAEDSVRIRVGRPGQSHKNISQHVVFVDGGKKRDACLDFLMNIEEKGRTLIFCNSKPGVDLLDDFLFNKGGLPVTSIHSDRPQIEREDSIRAFRKGACPILVATGVSARGLDIKDIKYVINYDLPSAEYGGIKEYVHRIGRTGRIGNKGLATSFYTERDEGIAQDLVNVLVECECEVPEFLSHLQPQEGEAVDWDDNSEDEDAAEEGDGAAEGTAEAEDGW</sequence>
<evidence type="ECO:0000313" key="13">
    <source>
        <dbReference type="EMBL" id="KJX96797.1"/>
    </source>
</evidence>
<keyword evidence="3 8" id="KW-0378">Hydrolase</keyword>
<dbReference type="PROSITE" id="PS00039">
    <property type="entry name" value="DEAD_ATP_HELICASE"/>
    <property type="match status" value="1"/>
</dbReference>
<evidence type="ECO:0000256" key="9">
    <source>
        <dbReference type="SAM" id="MobiDB-lite"/>
    </source>
</evidence>
<keyword evidence="2 8" id="KW-0547">Nucleotide-binding</keyword>
<keyword evidence="5 8" id="KW-0067">ATP-binding</keyword>
<dbReference type="Pfam" id="PF00271">
    <property type="entry name" value="Helicase_C"/>
    <property type="match status" value="1"/>
</dbReference>
<evidence type="ECO:0000256" key="4">
    <source>
        <dbReference type="ARBA" id="ARBA00022806"/>
    </source>
</evidence>
<dbReference type="PROSITE" id="PS51195">
    <property type="entry name" value="Q_MOTIF"/>
    <property type="match status" value="1"/>
</dbReference>
<proteinExistence type="inferred from homology"/>
<feature type="region of interest" description="Disordered" evidence="9">
    <location>
        <begin position="509"/>
        <end position="544"/>
    </location>
</feature>
<dbReference type="InterPro" id="IPR014014">
    <property type="entry name" value="RNA_helicase_DEAD_Q_motif"/>
</dbReference>
<dbReference type="Gene3D" id="3.40.50.300">
    <property type="entry name" value="P-loop containing nucleotide triphosphate hydrolases"/>
    <property type="match status" value="2"/>
</dbReference>
<evidence type="ECO:0000256" key="1">
    <source>
        <dbReference type="ARBA" id="ARBA00012552"/>
    </source>
</evidence>
<dbReference type="PANTHER" id="PTHR47958">
    <property type="entry name" value="ATP-DEPENDENT RNA HELICASE DBP3"/>
    <property type="match status" value="1"/>
</dbReference>
<dbReference type="InterPro" id="IPR027417">
    <property type="entry name" value="P-loop_NTPase"/>
</dbReference>
<keyword evidence="14" id="KW-1185">Reference proteome</keyword>
<evidence type="ECO:0000259" key="10">
    <source>
        <dbReference type="PROSITE" id="PS51192"/>
    </source>
</evidence>
<feature type="domain" description="Helicase ATP-binding" evidence="10">
    <location>
        <begin position="134"/>
        <end position="330"/>
    </location>
</feature>
<dbReference type="Proteomes" id="UP000033647">
    <property type="component" value="Unassembled WGS sequence"/>
</dbReference>
<evidence type="ECO:0000259" key="11">
    <source>
        <dbReference type="PROSITE" id="PS51194"/>
    </source>
</evidence>
<name>A0A0F4GI97_9PEZI</name>
<dbReference type="InterPro" id="IPR014001">
    <property type="entry name" value="Helicase_ATP-bd"/>
</dbReference>
<dbReference type="EC" id="3.6.4.13" evidence="1"/>
<dbReference type="STRING" id="1047168.A0A0F4GI97"/>
<evidence type="ECO:0000256" key="2">
    <source>
        <dbReference type="ARBA" id="ARBA00022741"/>
    </source>
</evidence>
<protein>
    <recommendedName>
        <fullName evidence="1">RNA helicase</fullName>
        <ecNumber evidence="1">3.6.4.13</ecNumber>
    </recommendedName>
</protein>
<feature type="domain" description="DEAD-box RNA helicase Q" evidence="12">
    <location>
        <begin position="103"/>
        <end position="131"/>
    </location>
</feature>
<evidence type="ECO:0000256" key="6">
    <source>
        <dbReference type="ARBA" id="ARBA00047984"/>
    </source>
</evidence>
<dbReference type="Pfam" id="PF00270">
    <property type="entry name" value="DEAD"/>
    <property type="match status" value="1"/>
</dbReference>
<comment type="similarity">
    <text evidence="8">Belongs to the DEAD box helicase family.</text>
</comment>
<dbReference type="GO" id="GO:0003724">
    <property type="term" value="F:RNA helicase activity"/>
    <property type="evidence" value="ECO:0007669"/>
    <property type="project" value="UniProtKB-EC"/>
</dbReference>
<feature type="compositionally biased region" description="Polar residues" evidence="9">
    <location>
        <begin position="1"/>
        <end position="18"/>
    </location>
</feature>
<dbReference type="EMBL" id="LAFY01000592">
    <property type="protein sequence ID" value="KJX96797.1"/>
    <property type="molecule type" value="Genomic_DNA"/>
</dbReference>
<dbReference type="GO" id="GO:0016787">
    <property type="term" value="F:hydrolase activity"/>
    <property type="evidence" value="ECO:0007669"/>
    <property type="project" value="UniProtKB-KW"/>
</dbReference>
<organism evidence="13 14">
    <name type="scientific">Zymoseptoria brevis</name>
    <dbReference type="NCBI Taxonomy" id="1047168"/>
    <lineage>
        <taxon>Eukaryota</taxon>
        <taxon>Fungi</taxon>
        <taxon>Dikarya</taxon>
        <taxon>Ascomycota</taxon>
        <taxon>Pezizomycotina</taxon>
        <taxon>Dothideomycetes</taxon>
        <taxon>Dothideomycetidae</taxon>
        <taxon>Mycosphaerellales</taxon>
        <taxon>Mycosphaerellaceae</taxon>
        <taxon>Zymoseptoria</taxon>
    </lineage>
</organism>
<dbReference type="InterPro" id="IPR000629">
    <property type="entry name" value="RNA-helicase_DEAD-box_CS"/>
</dbReference>
<dbReference type="AlphaFoldDB" id="A0A0F4GI97"/>
<dbReference type="PROSITE" id="PS51194">
    <property type="entry name" value="HELICASE_CTER"/>
    <property type="match status" value="1"/>
</dbReference>
<feature type="compositionally biased region" description="Acidic residues" evidence="9">
    <location>
        <begin position="513"/>
        <end position="544"/>
    </location>
</feature>
<gene>
    <name evidence="13" type="ORF">TI39_contig600g00003</name>
</gene>
<comment type="caution">
    <text evidence="13">The sequence shown here is derived from an EMBL/GenBank/DDBJ whole genome shotgun (WGS) entry which is preliminary data.</text>
</comment>
<dbReference type="SMART" id="SM00487">
    <property type="entry name" value="DEXDc"/>
    <property type="match status" value="1"/>
</dbReference>
<dbReference type="GO" id="GO:0005524">
    <property type="term" value="F:ATP binding"/>
    <property type="evidence" value="ECO:0007669"/>
    <property type="project" value="UniProtKB-KW"/>
</dbReference>
<dbReference type="CDD" id="cd18787">
    <property type="entry name" value="SF2_C_DEAD"/>
    <property type="match status" value="1"/>
</dbReference>
<evidence type="ECO:0000256" key="8">
    <source>
        <dbReference type="RuleBase" id="RU000492"/>
    </source>
</evidence>
<keyword evidence="4 8" id="KW-0347">Helicase</keyword>
<feature type="short sequence motif" description="Q motif" evidence="7">
    <location>
        <begin position="103"/>
        <end position="131"/>
    </location>
</feature>
<accession>A0A0F4GI97</accession>
<feature type="domain" description="Helicase C-terminal" evidence="11">
    <location>
        <begin position="358"/>
        <end position="508"/>
    </location>
</feature>
<evidence type="ECO:0000259" key="12">
    <source>
        <dbReference type="PROSITE" id="PS51195"/>
    </source>
</evidence>
<dbReference type="InterPro" id="IPR001650">
    <property type="entry name" value="Helicase_C-like"/>
</dbReference>
<dbReference type="PROSITE" id="PS51192">
    <property type="entry name" value="HELICASE_ATP_BIND_1"/>
    <property type="match status" value="1"/>
</dbReference>
<dbReference type="InterPro" id="IPR011545">
    <property type="entry name" value="DEAD/DEAH_box_helicase_dom"/>
</dbReference>
<reference evidence="13 14" key="1">
    <citation type="submission" date="2015-03" db="EMBL/GenBank/DDBJ databases">
        <title>RNA-seq based gene annotation and comparative genomics of four Zymoseptoria species reveal species-specific pathogenicity related genes and transposable element activity.</title>
        <authorList>
            <person name="Grandaubert J."/>
            <person name="Bhattacharyya A."/>
            <person name="Stukenbrock E.H."/>
        </authorList>
    </citation>
    <scope>NUCLEOTIDE SEQUENCE [LARGE SCALE GENOMIC DNA]</scope>
    <source>
        <strain evidence="13 14">Zb18110</strain>
    </source>
</reference>